<dbReference type="OrthoDB" id="2909556at2759"/>
<dbReference type="Proteomes" id="UP000467700">
    <property type="component" value="Unassembled WGS sequence"/>
</dbReference>
<evidence type="ECO:0000313" key="1">
    <source>
        <dbReference type="EMBL" id="CAA7258467.1"/>
    </source>
</evidence>
<reference evidence="1 2" key="1">
    <citation type="submission" date="2020-01" db="EMBL/GenBank/DDBJ databases">
        <authorList>
            <person name="Gupta K D."/>
        </authorList>
    </citation>
    <scope>NUCLEOTIDE SEQUENCE [LARGE SCALE GENOMIC DNA]</scope>
</reference>
<evidence type="ECO:0000313" key="2">
    <source>
        <dbReference type="Proteomes" id="UP000467700"/>
    </source>
</evidence>
<comment type="caution">
    <text evidence="1">The sequence shown here is derived from an EMBL/GenBank/DDBJ whole genome shotgun (WGS) entry which is preliminary data.</text>
</comment>
<proteinExistence type="predicted"/>
<protein>
    <recommendedName>
        <fullName evidence="3">F-box domain-containing protein</fullName>
    </recommendedName>
</protein>
<organism evidence="1 2">
    <name type="scientific">Cyclocybe aegerita</name>
    <name type="common">Black poplar mushroom</name>
    <name type="synonym">Agrocybe aegerita</name>
    <dbReference type="NCBI Taxonomy" id="1973307"/>
    <lineage>
        <taxon>Eukaryota</taxon>
        <taxon>Fungi</taxon>
        <taxon>Dikarya</taxon>
        <taxon>Basidiomycota</taxon>
        <taxon>Agaricomycotina</taxon>
        <taxon>Agaricomycetes</taxon>
        <taxon>Agaricomycetidae</taxon>
        <taxon>Agaricales</taxon>
        <taxon>Agaricineae</taxon>
        <taxon>Bolbitiaceae</taxon>
        <taxon>Cyclocybe</taxon>
    </lineage>
</organism>
<evidence type="ECO:0008006" key="3">
    <source>
        <dbReference type="Google" id="ProtNLM"/>
    </source>
</evidence>
<name>A0A8S0VVX4_CYCAE</name>
<gene>
    <name evidence="1" type="ORF">AAE3_LOCUS1170</name>
</gene>
<sequence>MPSLLPQEISGEIICYLHNDKYTLKRCSLAWPSFTAVCQSRLFSKVIMRAYKSRCRERVGSSASSFKRILDTSPHIAGYVACLKIFDTPFVAEMGLAEEWVSKDDGLAACLLRLTHLKALLITRTDAMKLPSLVCLELMGCPLALLERARGGTGLQHLTLRCPVGRILDSAWSALFSIADTVAARIQPVSLALHSEDKAMFLELIMRPVLMLDLSKLRRLAVHAGIGASLTSGHGAVAQLLRVCARTLEELIFYPSSDGEPSFQHACMHFCSSRS</sequence>
<keyword evidence="2" id="KW-1185">Reference proteome</keyword>
<accession>A0A8S0VVX4</accession>
<dbReference type="AlphaFoldDB" id="A0A8S0VVX4"/>
<dbReference type="EMBL" id="CACVBS010000002">
    <property type="protein sequence ID" value="CAA7258467.1"/>
    <property type="molecule type" value="Genomic_DNA"/>
</dbReference>